<feature type="domain" description="Transposase IS204/IS1001/IS1096/IS1165 DDE" evidence="12">
    <location>
        <begin position="308"/>
        <end position="390"/>
    </location>
</feature>
<dbReference type="GO" id="GO:0006631">
    <property type="term" value="P:fatty acid metabolic process"/>
    <property type="evidence" value="ECO:0007669"/>
    <property type="project" value="UniProtKB-KW"/>
</dbReference>
<protein>
    <submittedName>
        <fullName evidence="13">Stearoyl-CoA desaturase (Delta-9 desaturase)</fullName>
    </submittedName>
</protein>
<keyword evidence="14" id="KW-1185">Reference proteome</keyword>
<evidence type="ECO:0000313" key="13">
    <source>
        <dbReference type="EMBL" id="PXX77741.1"/>
    </source>
</evidence>
<dbReference type="CDD" id="cd03505">
    <property type="entry name" value="Delta9-FADS-like"/>
    <property type="match status" value="1"/>
</dbReference>
<comment type="similarity">
    <text evidence="2">Belongs to the fatty acid desaturase type 2 family.</text>
</comment>
<dbReference type="Pfam" id="PF01610">
    <property type="entry name" value="DDE_Tnp_ISL3"/>
    <property type="match status" value="1"/>
</dbReference>
<evidence type="ECO:0000259" key="11">
    <source>
        <dbReference type="Pfam" id="PF00487"/>
    </source>
</evidence>
<dbReference type="RefSeq" id="WP_110391281.1">
    <property type="nucleotide sequence ID" value="NZ_CALCOA010000213.1"/>
</dbReference>
<feature type="domain" description="Fatty acid desaturase" evidence="11">
    <location>
        <begin position="12"/>
        <end position="214"/>
    </location>
</feature>
<dbReference type="Proteomes" id="UP000247555">
    <property type="component" value="Unassembled WGS sequence"/>
</dbReference>
<dbReference type="GO" id="GO:0016020">
    <property type="term" value="C:membrane"/>
    <property type="evidence" value="ECO:0007669"/>
    <property type="project" value="UniProtKB-SubCell"/>
</dbReference>
<dbReference type="OrthoDB" id="9768289at2"/>
<evidence type="ECO:0000256" key="8">
    <source>
        <dbReference type="ARBA" id="ARBA00023098"/>
    </source>
</evidence>
<evidence type="ECO:0000256" key="7">
    <source>
        <dbReference type="ARBA" id="ARBA00023004"/>
    </source>
</evidence>
<evidence type="ECO:0000256" key="2">
    <source>
        <dbReference type="ARBA" id="ARBA00008749"/>
    </source>
</evidence>
<evidence type="ECO:0000256" key="1">
    <source>
        <dbReference type="ARBA" id="ARBA00004141"/>
    </source>
</evidence>
<evidence type="ECO:0000256" key="9">
    <source>
        <dbReference type="ARBA" id="ARBA00023136"/>
    </source>
</evidence>
<evidence type="ECO:0000256" key="4">
    <source>
        <dbReference type="ARBA" id="ARBA00022832"/>
    </source>
</evidence>
<keyword evidence="4" id="KW-0276">Fatty acid metabolism</keyword>
<keyword evidence="9 10" id="KW-0472">Membrane</keyword>
<dbReference type="InterPro" id="IPR005804">
    <property type="entry name" value="FA_desaturase_dom"/>
</dbReference>
<comment type="caution">
    <text evidence="13">The sequence shown here is derived from an EMBL/GenBank/DDBJ whole genome shotgun (WGS) entry which is preliminary data.</text>
</comment>
<dbReference type="EMBL" id="QJKI01000015">
    <property type="protein sequence ID" value="PXX77741.1"/>
    <property type="molecule type" value="Genomic_DNA"/>
</dbReference>
<dbReference type="GO" id="GO:0016717">
    <property type="term" value="F:oxidoreductase activity, acting on paired donors, with oxidation of a pair of donors resulting in the reduction of molecular oxygen to two molecules of water"/>
    <property type="evidence" value="ECO:0007669"/>
    <property type="project" value="InterPro"/>
</dbReference>
<keyword evidence="8" id="KW-0443">Lipid metabolism</keyword>
<keyword evidence="7" id="KW-0408">Iron</keyword>
<keyword evidence="6" id="KW-0560">Oxidoreductase</keyword>
<gene>
    <name evidence="13" type="ORF">DFR34_11553</name>
</gene>
<evidence type="ECO:0000256" key="5">
    <source>
        <dbReference type="ARBA" id="ARBA00022989"/>
    </source>
</evidence>
<dbReference type="AlphaFoldDB" id="A0A318KIR5"/>
<evidence type="ECO:0000259" key="12">
    <source>
        <dbReference type="Pfam" id="PF01610"/>
    </source>
</evidence>
<comment type="subcellular location">
    <subcellularLocation>
        <location evidence="1">Membrane</location>
        <topology evidence="1">Multi-pass membrane protein</topology>
    </subcellularLocation>
</comment>
<evidence type="ECO:0000313" key="14">
    <source>
        <dbReference type="Proteomes" id="UP000247555"/>
    </source>
</evidence>
<dbReference type="PANTHER" id="PTHR11351">
    <property type="entry name" value="ACYL-COA DESATURASE"/>
    <property type="match status" value="1"/>
</dbReference>
<evidence type="ECO:0000256" key="6">
    <source>
        <dbReference type="ARBA" id="ARBA00023002"/>
    </source>
</evidence>
<evidence type="ECO:0000256" key="3">
    <source>
        <dbReference type="ARBA" id="ARBA00022692"/>
    </source>
</evidence>
<proteinExistence type="inferred from homology"/>
<dbReference type="InterPro" id="IPR015876">
    <property type="entry name" value="Acyl-CoA_DS"/>
</dbReference>
<keyword evidence="5 10" id="KW-1133">Transmembrane helix</keyword>
<reference evidence="13 14" key="1">
    <citation type="submission" date="2018-05" db="EMBL/GenBank/DDBJ databases">
        <title>Genomic Encyclopedia of Type Strains, Phase IV (KMG-IV): sequencing the most valuable type-strain genomes for metagenomic binning, comparative biology and taxonomic classification.</title>
        <authorList>
            <person name="Goeker M."/>
        </authorList>
    </citation>
    <scope>NUCLEOTIDE SEQUENCE [LARGE SCALE GENOMIC DNA]</scope>
    <source>
        <strain evidence="13 14">DSM 29661</strain>
    </source>
</reference>
<dbReference type="PANTHER" id="PTHR11351:SF33">
    <property type="entry name" value="DELTA-9 FATTY ACID DESATURASE, DESA"/>
    <property type="match status" value="1"/>
</dbReference>
<name>A0A318KIR5_9NEIS</name>
<keyword evidence="3 10" id="KW-0812">Transmembrane</keyword>
<feature type="transmembrane region" description="Helical" evidence="10">
    <location>
        <begin position="139"/>
        <end position="159"/>
    </location>
</feature>
<dbReference type="Pfam" id="PF00487">
    <property type="entry name" value="FA_desaturase"/>
    <property type="match status" value="1"/>
</dbReference>
<organism evidence="13 14">
    <name type="scientific">Rivihabitans pingtungensis</name>
    <dbReference type="NCBI Taxonomy" id="1054498"/>
    <lineage>
        <taxon>Bacteria</taxon>
        <taxon>Pseudomonadati</taxon>
        <taxon>Pseudomonadota</taxon>
        <taxon>Betaproteobacteria</taxon>
        <taxon>Neisseriales</taxon>
        <taxon>Aquaspirillaceae</taxon>
        <taxon>Rivihabitans</taxon>
    </lineage>
</organism>
<accession>A0A318KIR5</accession>
<dbReference type="InterPro" id="IPR002560">
    <property type="entry name" value="Transposase_DDE"/>
</dbReference>
<feature type="transmembrane region" description="Helical" evidence="10">
    <location>
        <begin position="12"/>
        <end position="34"/>
    </location>
</feature>
<evidence type="ECO:0000256" key="10">
    <source>
        <dbReference type="SAM" id="Phobius"/>
    </source>
</evidence>
<sequence>MEYLNGLIDLPWWGYVLVALGLTHITIASVTIFLHRHQAHRALDLHPLPSHFFRFWLWLTTGMITKQWAAIHRKHHARCETPEDPHSPQVLGLKKVLWQGAELYRAACKDQSIMDKFGHGTPDDWLENNIYTPRNGQGIFLMLAIDLILFGPAGLAIWAVQMVWIPFWAAGVVNGIGHYWGYRNFENEDAATNLVPWGILIGGEELHNNHHTFGTSAKLSYKWYEFDIGWMYIRMLEIVGLAKVRRVAPHLALGEGQPAAPLAADTLQTIITNRYAVAAQYARQLKSEYASEIERLLKSAKLPDFHGIHLPRKMKIWLKQDAKDTPECDRVALDTLLAHSDKLHTIYTMRQELTRLWERSSRSRDELLHDLQDWCARAEASGIRALREFSLGLRAAS</sequence>